<sequence length="288" mass="32998">MKTIQNSLNGKPPDTETKWTVLNLGAGVQSSTLALMAAVGKITPMPDFAIFADTQAEPDSVYRWLDWLERQLPFPVHRVTAGNMTEHMMTIRTAKDGRQWTKSTIPAFMQNSNGSIGLLGRSCTADYKIAPILKNLRRLCGIKRAEKNVQITQWIGISYDEIQRMKPSRDKWTQHRWPLIEREMRRHDCIAWLKQHGFPEPPRSACVYCPFHSNKEWRRLKEHEPEAFAKAVQVEKELQRTKAETDNMRSVPWLHKSCVSLEQVDLSNEADSGQMDMFGNECEGLCGV</sequence>
<dbReference type="SUPFAM" id="SSF52402">
    <property type="entry name" value="Adenine nucleotide alpha hydrolases-like"/>
    <property type="match status" value="1"/>
</dbReference>
<dbReference type="InterPro" id="IPR014729">
    <property type="entry name" value="Rossmann-like_a/b/a_fold"/>
</dbReference>
<gene>
    <name evidence="1" type="ORF">UFOVP279_40</name>
    <name evidence="2" type="ORF">UFOVP781_23</name>
</gene>
<reference evidence="1" key="1">
    <citation type="submission" date="2020-04" db="EMBL/GenBank/DDBJ databases">
        <authorList>
            <person name="Chiriac C."/>
            <person name="Salcher M."/>
            <person name="Ghai R."/>
            <person name="Kavagutti S V."/>
        </authorList>
    </citation>
    <scope>NUCLEOTIDE SEQUENCE</scope>
</reference>
<organism evidence="1">
    <name type="scientific">uncultured Caudovirales phage</name>
    <dbReference type="NCBI Taxonomy" id="2100421"/>
    <lineage>
        <taxon>Viruses</taxon>
        <taxon>Duplodnaviria</taxon>
        <taxon>Heunggongvirae</taxon>
        <taxon>Uroviricota</taxon>
        <taxon>Caudoviricetes</taxon>
        <taxon>Peduoviridae</taxon>
        <taxon>Maltschvirus</taxon>
        <taxon>Maltschvirus maltsch</taxon>
    </lineage>
</organism>
<dbReference type="EMBL" id="LR796287">
    <property type="protein sequence ID" value="CAB4134567.1"/>
    <property type="molecule type" value="Genomic_DNA"/>
</dbReference>
<evidence type="ECO:0000313" key="1">
    <source>
        <dbReference type="EMBL" id="CAB4134567.1"/>
    </source>
</evidence>
<dbReference type="Gene3D" id="3.40.50.620">
    <property type="entry name" value="HUPs"/>
    <property type="match status" value="1"/>
</dbReference>
<protein>
    <submittedName>
        <fullName evidence="1">Uncharacterized protein</fullName>
    </submittedName>
</protein>
<accession>A0A6J5LNG3</accession>
<name>A0A6J5LNG3_9CAUD</name>
<evidence type="ECO:0000313" key="2">
    <source>
        <dbReference type="EMBL" id="CAB4162198.1"/>
    </source>
</evidence>
<proteinExistence type="predicted"/>
<dbReference type="EMBL" id="LR796731">
    <property type="protein sequence ID" value="CAB4162198.1"/>
    <property type="molecule type" value="Genomic_DNA"/>
</dbReference>